<keyword evidence="3" id="KW-1185">Reference proteome</keyword>
<dbReference type="SUPFAM" id="SSF56801">
    <property type="entry name" value="Acetyl-CoA synthetase-like"/>
    <property type="match status" value="1"/>
</dbReference>
<dbReference type="RefSeq" id="WP_188989958.1">
    <property type="nucleotide sequence ID" value="NZ_BMHP01000001.1"/>
</dbReference>
<dbReference type="InterPro" id="IPR042099">
    <property type="entry name" value="ANL_N_sf"/>
</dbReference>
<dbReference type="InterPro" id="IPR007534">
    <property type="entry name" value="LuxE"/>
</dbReference>
<dbReference type="EMBL" id="BMHP01000001">
    <property type="protein sequence ID" value="GGD55521.1"/>
    <property type="molecule type" value="Genomic_DNA"/>
</dbReference>
<proteinExistence type="predicted"/>
<evidence type="ECO:0000313" key="3">
    <source>
        <dbReference type="Proteomes" id="UP000612456"/>
    </source>
</evidence>
<gene>
    <name evidence="2" type="ORF">GCM10010911_11530</name>
</gene>
<evidence type="ECO:0000313" key="2">
    <source>
        <dbReference type="EMBL" id="GGD55521.1"/>
    </source>
</evidence>
<feature type="domain" description="Acyl-protein synthetase LuxE" evidence="1">
    <location>
        <begin position="36"/>
        <end position="369"/>
    </location>
</feature>
<dbReference type="Proteomes" id="UP000612456">
    <property type="component" value="Unassembled WGS sequence"/>
</dbReference>
<comment type="caution">
    <text evidence="2">The sequence shown here is derived from an EMBL/GenBank/DDBJ whole genome shotgun (WGS) entry which is preliminary data.</text>
</comment>
<dbReference type="AlphaFoldDB" id="A0A916YQG9"/>
<dbReference type="Gene3D" id="3.40.50.12780">
    <property type="entry name" value="N-terminal domain of ligase-like"/>
    <property type="match status" value="1"/>
</dbReference>
<dbReference type="Pfam" id="PF04443">
    <property type="entry name" value="LuxE"/>
    <property type="match status" value="1"/>
</dbReference>
<evidence type="ECO:0000259" key="1">
    <source>
        <dbReference type="Pfam" id="PF04443"/>
    </source>
</evidence>
<reference evidence="2" key="1">
    <citation type="journal article" date="2014" name="Int. J. Syst. Evol. Microbiol.">
        <title>Complete genome sequence of Corynebacterium casei LMG S-19264T (=DSM 44701T), isolated from a smear-ripened cheese.</title>
        <authorList>
            <consortium name="US DOE Joint Genome Institute (JGI-PGF)"/>
            <person name="Walter F."/>
            <person name="Albersmeier A."/>
            <person name="Kalinowski J."/>
            <person name="Ruckert C."/>
        </authorList>
    </citation>
    <scope>NUCLEOTIDE SEQUENCE</scope>
    <source>
        <strain evidence="2">CGMCC 1.15178</strain>
    </source>
</reference>
<reference evidence="2" key="2">
    <citation type="submission" date="2020-09" db="EMBL/GenBank/DDBJ databases">
        <authorList>
            <person name="Sun Q."/>
            <person name="Zhou Y."/>
        </authorList>
    </citation>
    <scope>NUCLEOTIDE SEQUENCE</scope>
    <source>
        <strain evidence="2">CGMCC 1.15178</strain>
    </source>
</reference>
<sequence>MIADSDIMVQDILAFMERFGSLTADEAAGTIVYEAFNKLALQLFRYQFQYNAPYRKYCQARRKSPLNVRRWDEIPPLPVLAFKELTLSCEPPDEAEALFMTSGTTHADMRGCNYHPTLRVWDRSMALSFKAYVLPDTEKMTILAISPGSDQNPNSSLSRYMSQAVKLYGKSDSRFFHHAGSGLDMEALASALQAVRGCDEPILIMGTTFSYVHFLDYCRDRGLAFVLPANSVLFDTGGLKGQAREVSAHELYRDFSSIFGVGCSRFVNMYGMTELSTQLYDRTLLHRNPDADGQFYQKKSGPAWVRTLVLDPGTLEPVGEGNSGILAHFDLANWNAVMAVLTEDLGVMTGNGLVLEGRLQGSEARGCSVAADQLLQADRHE</sequence>
<organism evidence="2 3">
    <name type="scientific">Paenibacillus nasutitermitis</name>
    <dbReference type="NCBI Taxonomy" id="1652958"/>
    <lineage>
        <taxon>Bacteria</taxon>
        <taxon>Bacillati</taxon>
        <taxon>Bacillota</taxon>
        <taxon>Bacilli</taxon>
        <taxon>Bacillales</taxon>
        <taxon>Paenibacillaceae</taxon>
        <taxon>Paenibacillus</taxon>
    </lineage>
</organism>
<dbReference type="GO" id="GO:0047474">
    <property type="term" value="F:long-chain fatty acid--protein ligase activity"/>
    <property type="evidence" value="ECO:0007669"/>
    <property type="project" value="InterPro"/>
</dbReference>
<protein>
    <submittedName>
        <fullName evidence="2">Coenzyme F390 synthetase</fullName>
    </submittedName>
</protein>
<accession>A0A916YQG9</accession>
<name>A0A916YQG9_9BACL</name>
<dbReference type="GO" id="GO:0008218">
    <property type="term" value="P:bioluminescence"/>
    <property type="evidence" value="ECO:0007669"/>
    <property type="project" value="InterPro"/>
</dbReference>